<comment type="caution">
    <text evidence="1">The sequence shown here is derived from an EMBL/GenBank/DDBJ whole genome shotgun (WGS) entry which is preliminary data.</text>
</comment>
<proteinExistence type="predicted"/>
<dbReference type="AlphaFoldDB" id="A0AA38VIA6"/>
<protein>
    <submittedName>
        <fullName evidence="1">Uncharacterized protein</fullName>
    </submittedName>
</protein>
<gene>
    <name evidence="1" type="ORF">NKR19_g4672</name>
</gene>
<reference evidence="1" key="1">
    <citation type="submission" date="2022-07" db="EMBL/GenBank/DDBJ databases">
        <title>Fungi with potential for degradation of polypropylene.</title>
        <authorList>
            <person name="Gostincar C."/>
        </authorList>
    </citation>
    <scope>NUCLEOTIDE SEQUENCE</scope>
    <source>
        <strain evidence="1">EXF-13287</strain>
    </source>
</reference>
<accession>A0AA38VIA6</accession>
<sequence length="392" mass="44068">MFSRIIRAAPSGGSSAWTCLADRALATSQCRAFSQSQALASSVIHFPKTSSQELDSLLETVRYKIILPSYLPADQRKRLYNRHYKAQLEADPITMEIDGEKLRFYFTDKVRAVPSTKKALYEIVDLMKTPDDWAILPRLLEGLCVQAGRKLRYDQYGKLIRRAAMAGCIHTILTCAREVKRTNFKLDSHEIANDVMINIQVEAIMSDWDAAETAKALQRTERVLDMLEEEDHQPTKKKDNTTKGTYPLYKDPLILGARLHMAAAMAVKHNGGVDVDGKVAKYAREIVALWPEGRNALELYGEEDFKADPSLEHLRHDTQVVFTVAPLLNGFRLAAQVVEPELAQQLESRAAVLEKQLSAALARNPMREGGRMQQVYLKLFPDQSPPVAEETA</sequence>
<dbReference type="EMBL" id="JANBVN010000059">
    <property type="protein sequence ID" value="KAJ9152209.1"/>
    <property type="molecule type" value="Genomic_DNA"/>
</dbReference>
<organism evidence="1 2">
    <name type="scientific">Coniochaeta hoffmannii</name>
    <dbReference type="NCBI Taxonomy" id="91930"/>
    <lineage>
        <taxon>Eukaryota</taxon>
        <taxon>Fungi</taxon>
        <taxon>Dikarya</taxon>
        <taxon>Ascomycota</taxon>
        <taxon>Pezizomycotina</taxon>
        <taxon>Sordariomycetes</taxon>
        <taxon>Sordariomycetidae</taxon>
        <taxon>Coniochaetales</taxon>
        <taxon>Coniochaetaceae</taxon>
        <taxon>Coniochaeta</taxon>
    </lineage>
</organism>
<evidence type="ECO:0000313" key="2">
    <source>
        <dbReference type="Proteomes" id="UP001174691"/>
    </source>
</evidence>
<keyword evidence="2" id="KW-1185">Reference proteome</keyword>
<evidence type="ECO:0000313" key="1">
    <source>
        <dbReference type="EMBL" id="KAJ9152209.1"/>
    </source>
</evidence>
<name>A0AA38VIA6_9PEZI</name>
<dbReference type="Proteomes" id="UP001174691">
    <property type="component" value="Unassembled WGS sequence"/>
</dbReference>